<feature type="coiled-coil region" evidence="1">
    <location>
        <begin position="139"/>
        <end position="166"/>
    </location>
</feature>
<evidence type="ECO:0000313" key="4">
    <source>
        <dbReference type="EMBL" id="MQL50060.1"/>
    </source>
</evidence>
<evidence type="ECO:0000256" key="3">
    <source>
        <dbReference type="SAM" id="Phobius"/>
    </source>
</evidence>
<evidence type="ECO:0008006" key="6">
    <source>
        <dbReference type="Google" id="ProtNLM"/>
    </source>
</evidence>
<keyword evidence="3" id="KW-0472">Membrane</keyword>
<gene>
    <name evidence="4" type="ORF">GEA64_19745</name>
</gene>
<proteinExistence type="predicted"/>
<feature type="region of interest" description="Disordered" evidence="2">
    <location>
        <begin position="171"/>
        <end position="191"/>
    </location>
</feature>
<name>A0A7C9KFV3_9GAMM</name>
<organism evidence="4 5">
    <name type="scientific">Photorhabdus khanii</name>
    <dbReference type="NCBI Taxonomy" id="1004150"/>
    <lineage>
        <taxon>Bacteria</taxon>
        <taxon>Pseudomonadati</taxon>
        <taxon>Pseudomonadota</taxon>
        <taxon>Gammaproteobacteria</taxon>
        <taxon>Enterobacterales</taxon>
        <taxon>Morganellaceae</taxon>
        <taxon>Photorhabdus</taxon>
    </lineage>
</organism>
<evidence type="ECO:0000256" key="2">
    <source>
        <dbReference type="SAM" id="MobiDB-lite"/>
    </source>
</evidence>
<keyword evidence="1" id="KW-0175">Coiled coil</keyword>
<reference evidence="4 5" key="1">
    <citation type="journal article" date="2019" name="Nature">
        <title>A new antibiotic selectively kills Gram-negative pathogens.</title>
        <authorList>
            <person name="Imai Y."/>
            <person name="Meyer K.J."/>
            <person name="Iinishi A."/>
            <person name="Favre-Godal Q."/>
            <person name="Green R."/>
            <person name="Manuse S."/>
            <person name="Caboni M."/>
            <person name="Mori M."/>
            <person name="Niles S."/>
            <person name="Ghiglieri M."/>
            <person name="Honrao C."/>
            <person name="Ma X."/>
            <person name="Guo J.J."/>
            <person name="Makriyannis A."/>
            <person name="Linares-Otoya L."/>
            <person name="Boehringer N."/>
            <person name="Wuisan Z.G."/>
            <person name="Kaur H."/>
            <person name="Wu R."/>
            <person name="Mateus A."/>
            <person name="Typas A."/>
            <person name="Savitski M.M."/>
            <person name="Espinoza J.L."/>
            <person name="O'Rourke A."/>
            <person name="Nelson K.E."/>
            <person name="Hiller S."/>
            <person name="Noinaj N."/>
            <person name="Schaeberle T.F."/>
            <person name="D'Onofrio A."/>
            <person name="Lewis K."/>
        </authorList>
    </citation>
    <scope>NUCLEOTIDE SEQUENCE [LARGE SCALE GENOMIC DNA]</scope>
    <source>
        <strain evidence="4 5">HGB 1456</strain>
    </source>
</reference>
<sequence length="249" mass="27082">MSSRFDLDTPPTKPLPEDTDVGIPSTPQKINGPKLITLPMGIKVTVMQLGMMVTMFLGLVVFIFVRDTPQQTSSTPQFASQEPVAEQPISSFAETLPSHSVSQAPVAQETSTTAISENILTNGENEAITGDINNLRTYSENNREGIKALDQRLRTLEQQFAALQQHQSASLSSVTPTMAKPTTKQIPQASSRKSNFQGASIASLYPGLAWVNYKGSTWALRQGDRIGNATIQIIDTHKREVVTTAGIIR</sequence>
<protein>
    <recommendedName>
        <fullName evidence="6">Conjugal transfer protein TraP</fullName>
    </recommendedName>
</protein>
<evidence type="ECO:0000313" key="5">
    <source>
        <dbReference type="Proteomes" id="UP000481739"/>
    </source>
</evidence>
<accession>A0A7C9KFV3</accession>
<feature type="compositionally biased region" description="Polar residues" evidence="2">
    <location>
        <begin position="174"/>
        <end position="191"/>
    </location>
</feature>
<dbReference type="AlphaFoldDB" id="A0A7C9KFV3"/>
<dbReference type="RefSeq" id="WP_152963826.1">
    <property type="nucleotide sequence ID" value="NZ_CAWOZU010000003.1"/>
</dbReference>
<dbReference type="Proteomes" id="UP000481739">
    <property type="component" value="Unassembled WGS sequence"/>
</dbReference>
<evidence type="ECO:0000256" key="1">
    <source>
        <dbReference type="SAM" id="Coils"/>
    </source>
</evidence>
<feature type="region of interest" description="Disordered" evidence="2">
    <location>
        <begin position="1"/>
        <end position="28"/>
    </location>
</feature>
<keyword evidence="3" id="KW-1133">Transmembrane helix</keyword>
<feature type="transmembrane region" description="Helical" evidence="3">
    <location>
        <begin position="44"/>
        <end position="65"/>
    </location>
</feature>
<keyword evidence="3" id="KW-0812">Transmembrane</keyword>
<comment type="caution">
    <text evidence="4">The sequence shown here is derived from an EMBL/GenBank/DDBJ whole genome shotgun (WGS) entry which is preliminary data.</text>
</comment>
<dbReference type="EMBL" id="WHZZ01000012">
    <property type="protein sequence ID" value="MQL50060.1"/>
    <property type="molecule type" value="Genomic_DNA"/>
</dbReference>